<organism evidence="1 3">
    <name type="scientific">Pseudomonas putida</name>
    <name type="common">Arthrobacter siderocapsulatus</name>
    <dbReference type="NCBI Taxonomy" id="303"/>
    <lineage>
        <taxon>Bacteria</taxon>
        <taxon>Pseudomonadati</taxon>
        <taxon>Pseudomonadota</taxon>
        <taxon>Gammaproteobacteria</taxon>
        <taxon>Pseudomonadales</taxon>
        <taxon>Pseudomonadaceae</taxon>
        <taxon>Pseudomonas</taxon>
    </lineage>
</organism>
<dbReference type="Proteomes" id="UP000278162">
    <property type="component" value="Unassembled WGS sequence"/>
</dbReference>
<comment type="caution">
    <text evidence="1">The sequence shown here is derived from an EMBL/GenBank/DDBJ whole genome shotgun (WGS) entry which is preliminary data.</text>
</comment>
<accession>A0A0P7D8D4</accession>
<reference evidence="2 4" key="2">
    <citation type="submission" date="2018-10" db="EMBL/GenBank/DDBJ databases">
        <title>An outbreak of IMP-63 producing strain in France.</title>
        <authorList>
            <person name="Bour M."/>
            <person name="Liapis E."/>
            <person name="Plesiat P."/>
        </authorList>
    </citation>
    <scope>NUCLEOTIDE SEQUENCE [LARGE SCALE GENOMIC DNA]</scope>
    <source>
        <strain evidence="2 4">12917</strain>
    </source>
</reference>
<dbReference type="RefSeq" id="WP_054572652.1">
    <property type="nucleotide sequence ID" value="NZ_LKKS01000068.1"/>
</dbReference>
<evidence type="ECO:0000313" key="3">
    <source>
        <dbReference type="Proteomes" id="UP000050437"/>
    </source>
</evidence>
<evidence type="ECO:0000313" key="1">
    <source>
        <dbReference type="EMBL" id="KPM65539.1"/>
    </source>
</evidence>
<sequence>MKFPETVADVADCAEFQLLVAKGYLEWTAAIARAIHISHVHDCGRGAEALTELIMHLDDSNFGGIDAEIERFQQMQKHAPQKTAVAKRGAGGAA</sequence>
<dbReference type="EMBL" id="LKKS01000068">
    <property type="protein sequence ID" value="KPM65539.1"/>
    <property type="molecule type" value="Genomic_DNA"/>
</dbReference>
<dbReference type="Proteomes" id="UP000050437">
    <property type="component" value="Unassembled WGS sequence"/>
</dbReference>
<proteinExistence type="predicted"/>
<reference evidence="1 3" key="1">
    <citation type="submission" date="2015-10" db="EMBL/GenBank/DDBJ databases">
        <title>Pseudomonas putida clinical strains.</title>
        <authorList>
            <person name="Molina L."/>
            <person name="Udaondo Z."/>
        </authorList>
    </citation>
    <scope>NUCLEOTIDE SEQUENCE [LARGE SCALE GENOMIC DNA]</scope>
    <source>
        <strain evidence="1 3">HB13667</strain>
    </source>
</reference>
<gene>
    <name evidence="2" type="ORF">EFK07_03375</name>
    <name evidence="1" type="ORF">HB13667_11500</name>
</gene>
<evidence type="ECO:0000313" key="4">
    <source>
        <dbReference type="Proteomes" id="UP000278162"/>
    </source>
</evidence>
<protein>
    <submittedName>
        <fullName evidence="1">Uncharacterized protein</fullName>
    </submittedName>
</protein>
<dbReference type="AlphaFoldDB" id="A0A0P7D8D4"/>
<dbReference type="EMBL" id="RJAI01000003">
    <property type="protein sequence ID" value="RNF93725.1"/>
    <property type="molecule type" value="Genomic_DNA"/>
</dbReference>
<name>A0A0P7D8D4_PSEPU</name>
<evidence type="ECO:0000313" key="2">
    <source>
        <dbReference type="EMBL" id="RNF93725.1"/>
    </source>
</evidence>